<evidence type="ECO:0000313" key="13">
    <source>
        <dbReference type="Proteomes" id="UP001489004"/>
    </source>
</evidence>
<name>A0AAW1PWH5_9CHLO</name>
<comment type="subcellular location">
    <subcellularLocation>
        <location evidence="1">Endoplasmic reticulum membrane</location>
        <topology evidence="1">Multi-pass membrane protein</topology>
    </subcellularLocation>
</comment>
<dbReference type="GO" id="GO:0015031">
    <property type="term" value="P:protein transport"/>
    <property type="evidence" value="ECO:0007669"/>
    <property type="project" value="UniProtKB-KW"/>
</dbReference>
<feature type="transmembrane region" description="Helical" evidence="11">
    <location>
        <begin position="151"/>
        <end position="168"/>
    </location>
</feature>
<evidence type="ECO:0000256" key="4">
    <source>
        <dbReference type="ARBA" id="ARBA00022692"/>
    </source>
</evidence>
<dbReference type="Proteomes" id="UP001489004">
    <property type="component" value="Unassembled WGS sequence"/>
</dbReference>
<evidence type="ECO:0000256" key="6">
    <source>
        <dbReference type="ARBA" id="ARBA00022892"/>
    </source>
</evidence>
<dbReference type="PRINTS" id="PR00660">
    <property type="entry name" value="ERLUMENR"/>
</dbReference>
<evidence type="ECO:0000256" key="10">
    <source>
        <dbReference type="ARBA" id="ARBA00023170"/>
    </source>
</evidence>
<evidence type="ECO:0000256" key="3">
    <source>
        <dbReference type="ARBA" id="ARBA00022448"/>
    </source>
</evidence>
<keyword evidence="3" id="KW-0813">Transport</keyword>
<protein>
    <recommendedName>
        <fullName evidence="14">ER lumen protein-retaining receptor</fullName>
    </recommendedName>
</protein>
<keyword evidence="10" id="KW-0675">Receptor</keyword>
<evidence type="ECO:0000256" key="5">
    <source>
        <dbReference type="ARBA" id="ARBA00022824"/>
    </source>
</evidence>
<evidence type="ECO:0000313" key="12">
    <source>
        <dbReference type="EMBL" id="KAK9814293.1"/>
    </source>
</evidence>
<dbReference type="GO" id="GO:0005789">
    <property type="term" value="C:endoplasmic reticulum membrane"/>
    <property type="evidence" value="ECO:0007669"/>
    <property type="project" value="UniProtKB-SubCell"/>
</dbReference>
<keyword evidence="5" id="KW-0256">Endoplasmic reticulum</keyword>
<dbReference type="GO" id="GO:0016192">
    <property type="term" value="P:vesicle-mediated transport"/>
    <property type="evidence" value="ECO:0007669"/>
    <property type="project" value="UniProtKB-KW"/>
</dbReference>
<evidence type="ECO:0000256" key="2">
    <source>
        <dbReference type="ARBA" id="ARBA00010120"/>
    </source>
</evidence>
<keyword evidence="8 11" id="KW-1133">Transmembrane helix</keyword>
<dbReference type="PANTHER" id="PTHR10585">
    <property type="entry name" value="ER LUMEN PROTEIN RETAINING RECEPTOR"/>
    <property type="match status" value="1"/>
</dbReference>
<proteinExistence type="inferred from homology"/>
<dbReference type="GO" id="GO:0006621">
    <property type="term" value="P:protein retention in ER lumen"/>
    <property type="evidence" value="ECO:0007669"/>
    <property type="project" value="InterPro"/>
</dbReference>
<evidence type="ECO:0000256" key="11">
    <source>
        <dbReference type="SAM" id="Phobius"/>
    </source>
</evidence>
<dbReference type="AlphaFoldDB" id="A0AAW1PWH5"/>
<evidence type="ECO:0000256" key="7">
    <source>
        <dbReference type="ARBA" id="ARBA00022927"/>
    </source>
</evidence>
<keyword evidence="13" id="KW-1185">Reference proteome</keyword>
<sequence>MYAGTDDRYSRDDKLGKVKDPLLAVSRWVKKRKPAEKLALGCVGGILLLFLLWAVIDDHDNLFVMAEAVHFLGIGLLAYKLLRKKNSGGLSLRSQELTALFLAVRLFCSFMMEYDIHTILDLLTLVATLWVIYTLRFKLNDTYQASEDTIQTYYVVVPCLLAAFVAHPGTVHPLAFRIMWALCVYLEAVSVVPQLRMMQNAKAIGSGLWPAMVLVSELVQTAILADFCFYYVKSYAEGSGIIHLAGGIV</sequence>
<keyword evidence="6" id="KW-0931">ER-Golgi transport</keyword>
<reference evidence="12 13" key="1">
    <citation type="journal article" date="2024" name="Nat. Commun.">
        <title>Phylogenomics reveals the evolutionary origins of lichenization in chlorophyte algae.</title>
        <authorList>
            <person name="Puginier C."/>
            <person name="Libourel C."/>
            <person name="Otte J."/>
            <person name="Skaloud P."/>
            <person name="Haon M."/>
            <person name="Grisel S."/>
            <person name="Petersen M."/>
            <person name="Berrin J.G."/>
            <person name="Delaux P.M."/>
            <person name="Dal Grande F."/>
            <person name="Keller J."/>
        </authorList>
    </citation>
    <scope>NUCLEOTIDE SEQUENCE [LARGE SCALE GENOMIC DNA]</scope>
    <source>
        <strain evidence="12 13">SAG 2043</strain>
    </source>
</reference>
<dbReference type="GO" id="GO:0046923">
    <property type="term" value="F:ER retention sequence binding"/>
    <property type="evidence" value="ECO:0007669"/>
    <property type="project" value="InterPro"/>
</dbReference>
<comment type="similarity">
    <text evidence="2">Belongs to the ERD2 family.</text>
</comment>
<dbReference type="Pfam" id="PF00810">
    <property type="entry name" value="ER_lumen_recept"/>
    <property type="match status" value="1"/>
</dbReference>
<keyword evidence="9 11" id="KW-0472">Membrane</keyword>
<evidence type="ECO:0000256" key="9">
    <source>
        <dbReference type="ARBA" id="ARBA00023136"/>
    </source>
</evidence>
<feature type="transmembrane region" description="Helical" evidence="11">
    <location>
        <begin position="38"/>
        <end position="56"/>
    </location>
</feature>
<evidence type="ECO:0000256" key="8">
    <source>
        <dbReference type="ARBA" id="ARBA00022989"/>
    </source>
</evidence>
<evidence type="ECO:0000256" key="1">
    <source>
        <dbReference type="ARBA" id="ARBA00004477"/>
    </source>
</evidence>
<accession>A0AAW1PWH5</accession>
<keyword evidence="4 11" id="KW-0812">Transmembrane</keyword>
<dbReference type="EMBL" id="JALJOR010000007">
    <property type="protein sequence ID" value="KAK9814293.1"/>
    <property type="molecule type" value="Genomic_DNA"/>
</dbReference>
<dbReference type="InterPro" id="IPR000133">
    <property type="entry name" value="ER_ret_rcpt"/>
</dbReference>
<keyword evidence="7" id="KW-0653">Protein transport</keyword>
<organism evidence="12 13">
    <name type="scientific">[Myrmecia] bisecta</name>
    <dbReference type="NCBI Taxonomy" id="41462"/>
    <lineage>
        <taxon>Eukaryota</taxon>
        <taxon>Viridiplantae</taxon>
        <taxon>Chlorophyta</taxon>
        <taxon>core chlorophytes</taxon>
        <taxon>Trebouxiophyceae</taxon>
        <taxon>Trebouxiales</taxon>
        <taxon>Trebouxiaceae</taxon>
        <taxon>Myrmecia</taxon>
    </lineage>
</organism>
<evidence type="ECO:0008006" key="14">
    <source>
        <dbReference type="Google" id="ProtNLM"/>
    </source>
</evidence>
<gene>
    <name evidence="12" type="ORF">WJX72_003536</name>
</gene>
<feature type="transmembrane region" description="Helical" evidence="11">
    <location>
        <begin position="118"/>
        <end position="139"/>
    </location>
</feature>
<comment type="caution">
    <text evidence="12">The sequence shown here is derived from an EMBL/GenBank/DDBJ whole genome shotgun (WGS) entry which is preliminary data.</text>
</comment>